<dbReference type="AlphaFoldDB" id="A0A511N3U2"/>
<name>A0A511N3U2_DEIC1</name>
<gene>
    <name evidence="1" type="ORF">DC3_31370</name>
</gene>
<keyword evidence="2" id="KW-1185">Reference proteome</keyword>
<dbReference type="RefSeq" id="WP_146885788.1">
    <property type="nucleotide sequence ID" value="NZ_BJXB01000013.1"/>
</dbReference>
<dbReference type="EMBL" id="BJXB01000013">
    <property type="protein sequence ID" value="GEM47502.1"/>
    <property type="molecule type" value="Genomic_DNA"/>
</dbReference>
<evidence type="ECO:0000313" key="2">
    <source>
        <dbReference type="Proteomes" id="UP000321306"/>
    </source>
</evidence>
<dbReference type="InterPro" id="IPR047778">
    <property type="entry name" value="STM4014-like"/>
</dbReference>
<evidence type="ECO:0000313" key="1">
    <source>
        <dbReference type="EMBL" id="GEM47502.1"/>
    </source>
</evidence>
<evidence type="ECO:0008006" key="3">
    <source>
        <dbReference type="Google" id="ProtNLM"/>
    </source>
</evidence>
<protein>
    <recommendedName>
        <fullName evidence="3">ATP-grasp domain-containing protein</fullName>
    </recommendedName>
</protein>
<comment type="caution">
    <text evidence="1">The sequence shown here is derived from an EMBL/GenBank/DDBJ whole genome shotgun (WGS) entry which is preliminary data.</text>
</comment>
<dbReference type="OrthoDB" id="9789963at2"/>
<reference evidence="1 2" key="1">
    <citation type="submission" date="2019-07" db="EMBL/GenBank/DDBJ databases">
        <title>Whole genome shotgun sequence of Deinococcus cellulosilyticus NBRC 106333.</title>
        <authorList>
            <person name="Hosoyama A."/>
            <person name="Uohara A."/>
            <person name="Ohji S."/>
            <person name="Ichikawa N."/>
        </authorList>
    </citation>
    <scope>NUCLEOTIDE SEQUENCE [LARGE SCALE GENOMIC DNA]</scope>
    <source>
        <strain evidence="1 2">NBRC 106333</strain>
    </source>
</reference>
<dbReference type="NCBIfam" id="NF038074">
    <property type="entry name" value="fam_STM4014"/>
    <property type="match status" value="1"/>
</dbReference>
<dbReference type="SUPFAM" id="SSF56059">
    <property type="entry name" value="Glutathione synthetase ATP-binding domain-like"/>
    <property type="match status" value="1"/>
</dbReference>
<organism evidence="1 2">
    <name type="scientific">Deinococcus cellulosilyticus (strain DSM 18568 / NBRC 106333 / KACC 11606 / 5516J-15)</name>
    <dbReference type="NCBI Taxonomy" id="1223518"/>
    <lineage>
        <taxon>Bacteria</taxon>
        <taxon>Thermotogati</taxon>
        <taxon>Deinococcota</taxon>
        <taxon>Deinococci</taxon>
        <taxon>Deinococcales</taxon>
        <taxon>Deinococcaceae</taxon>
        <taxon>Deinococcus</taxon>
    </lineage>
</organism>
<dbReference type="Proteomes" id="UP000321306">
    <property type="component" value="Unassembled WGS sequence"/>
</dbReference>
<accession>A0A511N3U2</accession>
<proteinExistence type="predicted"/>
<dbReference type="Gene3D" id="3.30.470.20">
    <property type="entry name" value="ATP-grasp fold, B domain"/>
    <property type="match status" value="1"/>
</dbReference>
<sequence>MRLSPRPVLIIAPPDSRRVRAFQASLRHLGWPEATVVSHLDIIGQKVDLARLVPEGGVVRVEASGECMHTERALLKLGQESTEAPYDVVADVESLDLEKGRIPPSRQWYQGLKAFFDLLDTQLRDAPAHQKTLDFPEALELFDKRITSQKWDDAGLPVPQRLPEPRSFDELLEHMRASGLFRVFIKLAHGSSASGALALQVSGRKIRAVSTVEREQGRLYNSRKLLHYDQWSDIRSIMDLLCRHPLQVEAWVPKASFQGKLIDLRVVVIGQTPMQRMVRLGQGPMTNLHLGNDRGDLEALKALLGDHWDSIEQTCQRAMQVFPKTLYAGLDVLVRPSLRQHALLEGNAFGDYHRNVFWQGMDTFTAELFKLQEMQPC</sequence>